<evidence type="ECO:0000256" key="1">
    <source>
        <dbReference type="ARBA" id="ARBA00007391"/>
    </source>
</evidence>
<dbReference type="PANTHER" id="PTHR32294:SF4">
    <property type="entry name" value="ERROR-PRONE DNA POLYMERASE"/>
    <property type="match status" value="1"/>
</dbReference>
<gene>
    <name evidence="4" type="ORF">ACFSYJ_43840</name>
</gene>
<dbReference type="Gene3D" id="2.40.50.140">
    <property type="entry name" value="Nucleic acid-binding proteins"/>
    <property type="match status" value="1"/>
</dbReference>
<sequence>MSAFELAAADLWATGITPDQHPVAFLREHLTARGAIPAAALLDVGNGTQVLVGGAVTHRQRSATAGGITFLNLEDETGMTNVVVSEGLWRRERTTLLNATALLIRGTAQVGQGTVSLVANKVTALDLATLADRLRDFR</sequence>
<protein>
    <recommendedName>
        <fullName evidence="2">Error-prone DNA polymerase</fullName>
    </recommendedName>
</protein>
<dbReference type="PANTHER" id="PTHR32294">
    <property type="entry name" value="DNA POLYMERASE III SUBUNIT ALPHA"/>
    <property type="match status" value="1"/>
</dbReference>
<dbReference type="InterPro" id="IPR004365">
    <property type="entry name" value="NA-bd_OB_tRNA"/>
</dbReference>
<evidence type="ECO:0000313" key="4">
    <source>
        <dbReference type="EMBL" id="MFD2465604.1"/>
    </source>
</evidence>
<organism evidence="4 5">
    <name type="scientific">Amycolatopsis samaneae</name>
    <dbReference type="NCBI Taxonomy" id="664691"/>
    <lineage>
        <taxon>Bacteria</taxon>
        <taxon>Bacillati</taxon>
        <taxon>Actinomycetota</taxon>
        <taxon>Actinomycetes</taxon>
        <taxon>Pseudonocardiales</taxon>
        <taxon>Pseudonocardiaceae</taxon>
        <taxon>Amycolatopsis</taxon>
    </lineage>
</organism>
<dbReference type="Proteomes" id="UP001597419">
    <property type="component" value="Unassembled WGS sequence"/>
</dbReference>
<reference evidence="5" key="1">
    <citation type="journal article" date="2019" name="Int. J. Syst. Evol. Microbiol.">
        <title>The Global Catalogue of Microorganisms (GCM) 10K type strain sequencing project: providing services to taxonomists for standard genome sequencing and annotation.</title>
        <authorList>
            <consortium name="The Broad Institute Genomics Platform"/>
            <consortium name="The Broad Institute Genome Sequencing Center for Infectious Disease"/>
            <person name="Wu L."/>
            <person name="Ma J."/>
        </authorList>
    </citation>
    <scope>NUCLEOTIDE SEQUENCE [LARGE SCALE GENOMIC DNA]</scope>
    <source>
        <strain evidence="5">CGMCC 4.7643</strain>
    </source>
</reference>
<accession>A0ABW5GXX7</accession>
<evidence type="ECO:0000313" key="5">
    <source>
        <dbReference type="Proteomes" id="UP001597419"/>
    </source>
</evidence>
<name>A0ABW5GXX7_9PSEU</name>
<proteinExistence type="inferred from homology"/>
<dbReference type="RefSeq" id="WP_345408955.1">
    <property type="nucleotide sequence ID" value="NZ_BAABHG010000033.1"/>
</dbReference>
<comment type="similarity">
    <text evidence="1">Belongs to the DNA polymerase type-C family. DnaE2 subfamily.</text>
</comment>
<evidence type="ECO:0000259" key="3">
    <source>
        <dbReference type="Pfam" id="PF01336"/>
    </source>
</evidence>
<feature type="domain" description="OB" evidence="3">
    <location>
        <begin position="50"/>
        <end position="123"/>
    </location>
</feature>
<comment type="caution">
    <text evidence="4">The sequence shown here is derived from an EMBL/GenBank/DDBJ whole genome shotgun (WGS) entry which is preliminary data.</text>
</comment>
<dbReference type="InterPro" id="IPR012340">
    <property type="entry name" value="NA-bd_OB-fold"/>
</dbReference>
<dbReference type="EMBL" id="JBHUKU010000034">
    <property type="protein sequence ID" value="MFD2465604.1"/>
    <property type="molecule type" value="Genomic_DNA"/>
</dbReference>
<dbReference type="Pfam" id="PF01336">
    <property type="entry name" value="tRNA_anti-codon"/>
    <property type="match status" value="1"/>
</dbReference>
<keyword evidence="5" id="KW-1185">Reference proteome</keyword>
<evidence type="ECO:0000256" key="2">
    <source>
        <dbReference type="ARBA" id="ARBA00017273"/>
    </source>
</evidence>
<dbReference type="CDD" id="cd04485">
    <property type="entry name" value="DnaE_OBF"/>
    <property type="match status" value="1"/>
</dbReference>
<dbReference type="InterPro" id="IPR004805">
    <property type="entry name" value="DnaE2/DnaE/PolC"/>
</dbReference>